<evidence type="ECO:0000256" key="9">
    <source>
        <dbReference type="ARBA" id="ARBA00023224"/>
    </source>
</evidence>
<feature type="transmembrane region" description="Helical" evidence="10">
    <location>
        <begin position="12"/>
        <end position="28"/>
    </location>
</feature>
<evidence type="ECO:0000256" key="7">
    <source>
        <dbReference type="ARBA" id="ARBA00023136"/>
    </source>
</evidence>
<dbReference type="EnsemblMetazoa" id="XM_006571914">
    <property type="protein sequence ID" value="XP_006571977"/>
    <property type="gene ID" value="LOC102654216"/>
</dbReference>
<evidence type="ECO:0000313" key="11">
    <source>
        <dbReference type="EnsemblMetazoa" id="XP_006571977"/>
    </source>
</evidence>
<dbReference type="GO" id="GO:0005886">
    <property type="term" value="C:plasma membrane"/>
    <property type="evidence" value="ECO:0007669"/>
    <property type="project" value="UniProtKB-SubCell"/>
</dbReference>
<protein>
    <submittedName>
        <fullName evidence="13">Uncharacterized protein LOC102654216</fullName>
    </submittedName>
</protein>
<dbReference type="GO" id="GO:0004984">
    <property type="term" value="F:olfactory receptor activity"/>
    <property type="evidence" value="ECO:0007669"/>
    <property type="project" value="InterPro"/>
</dbReference>
<dbReference type="GO" id="GO:0007165">
    <property type="term" value="P:signal transduction"/>
    <property type="evidence" value="ECO:0007669"/>
    <property type="project" value="UniProtKB-KW"/>
</dbReference>
<reference evidence="13" key="2">
    <citation type="submission" date="2025-04" db="UniProtKB">
        <authorList>
            <consortium name="RefSeq"/>
        </authorList>
    </citation>
    <scope>IDENTIFICATION</scope>
    <source>
        <strain evidence="13">DH4</strain>
        <tissue evidence="13">Whole body</tissue>
    </source>
</reference>
<evidence type="ECO:0000313" key="13">
    <source>
        <dbReference type="RefSeq" id="XP_006571977.2"/>
    </source>
</evidence>
<dbReference type="PANTHER" id="PTHR21137:SF35">
    <property type="entry name" value="ODORANT RECEPTOR 19A-RELATED"/>
    <property type="match status" value="1"/>
</dbReference>
<feature type="transmembrane region" description="Helical" evidence="10">
    <location>
        <begin position="194"/>
        <end position="218"/>
    </location>
</feature>
<feature type="transmembrane region" description="Helical" evidence="10">
    <location>
        <begin position="124"/>
        <end position="152"/>
    </location>
</feature>
<dbReference type="KEGG" id="ame:102654216"/>
<dbReference type="GeneID" id="102654216"/>
<dbReference type="GO" id="GO:0005549">
    <property type="term" value="F:odorant binding"/>
    <property type="evidence" value="ECO:0007669"/>
    <property type="project" value="InterPro"/>
</dbReference>
<sequence>MLKQITPEKSIYIIWLSVALSFCWPLPINSTRKQIMYIKILQISAVVNAFMRVVEEMMICVKEEQLYDILCMYVKKCNIFYGGTIVLIYGTATVFVLGPIFLPISFPWGTEYPFQVNYTTINVIIYAHQFFLVYQCAAHTCLSLFGALLLWFATARFECLIKELQKITSIDMLIVCLKKLLFLRRYAEEVVSSIRFLVFYAITISTFTLTLSGIIMIINCPLFVKMEFITISISLLVQIYIYAWPADYMQDMSINVLRSAYNSIWYEQTLDMQKTLLIMMAYQKPVTFSINVLLPELTLRYCCSYVSNALSIFTALRAVVEVT</sequence>
<evidence type="ECO:0000256" key="10">
    <source>
        <dbReference type="SAM" id="Phobius"/>
    </source>
</evidence>
<evidence type="ECO:0000256" key="1">
    <source>
        <dbReference type="ARBA" id="ARBA00004651"/>
    </source>
</evidence>
<evidence type="ECO:0000256" key="4">
    <source>
        <dbReference type="ARBA" id="ARBA00022692"/>
    </source>
</evidence>
<keyword evidence="2" id="KW-1003">Cell membrane</keyword>
<dbReference type="OrthoDB" id="8185860at2759"/>
<dbReference type="AlphaFoldDB" id="A0A7M7H672"/>
<dbReference type="Pfam" id="PF02949">
    <property type="entry name" value="7tm_6"/>
    <property type="match status" value="1"/>
</dbReference>
<dbReference type="RefSeq" id="XP_006571977.2">
    <property type="nucleotide sequence ID" value="XM_006571914.3"/>
</dbReference>
<accession>A0A8B6ZA60</accession>
<keyword evidence="5" id="KW-0552">Olfaction</keyword>
<evidence type="ECO:0000256" key="8">
    <source>
        <dbReference type="ARBA" id="ARBA00023170"/>
    </source>
</evidence>
<evidence type="ECO:0000256" key="5">
    <source>
        <dbReference type="ARBA" id="ARBA00022725"/>
    </source>
</evidence>
<keyword evidence="7 10" id="KW-0472">Membrane</keyword>
<dbReference type="Proteomes" id="UP000005203">
    <property type="component" value="Unplaced"/>
</dbReference>
<keyword evidence="12" id="KW-1185">Reference proteome</keyword>
<keyword evidence="6 10" id="KW-1133">Transmembrane helix</keyword>
<evidence type="ECO:0000256" key="2">
    <source>
        <dbReference type="ARBA" id="ARBA00022475"/>
    </source>
</evidence>
<keyword evidence="8" id="KW-0675">Receptor</keyword>
<feature type="transmembrane region" description="Helical" evidence="10">
    <location>
        <begin position="79"/>
        <end position="104"/>
    </location>
</feature>
<evidence type="ECO:0000256" key="6">
    <source>
        <dbReference type="ARBA" id="ARBA00022989"/>
    </source>
</evidence>
<keyword evidence="3" id="KW-0716">Sensory transduction</keyword>
<accession>A0A7M7H672</accession>
<gene>
    <name evidence="13" type="primary">LOC102654216</name>
</gene>
<comment type="subcellular location">
    <subcellularLocation>
        <location evidence="1">Cell membrane</location>
        <topology evidence="1">Multi-pass membrane protein</topology>
    </subcellularLocation>
</comment>
<evidence type="ECO:0000256" key="3">
    <source>
        <dbReference type="ARBA" id="ARBA00022606"/>
    </source>
</evidence>
<dbReference type="InterPro" id="IPR004117">
    <property type="entry name" value="7tm6_olfct_rcpt"/>
</dbReference>
<dbReference type="PANTHER" id="PTHR21137">
    <property type="entry name" value="ODORANT RECEPTOR"/>
    <property type="match status" value="1"/>
</dbReference>
<proteinExistence type="predicted"/>
<organism evidence="11">
    <name type="scientific">Apis mellifera</name>
    <name type="common">Honeybee</name>
    <dbReference type="NCBI Taxonomy" id="7460"/>
    <lineage>
        <taxon>Eukaryota</taxon>
        <taxon>Metazoa</taxon>
        <taxon>Ecdysozoa</taxon>
        <taxon>Arthropoda</taxon>
        <taxon>Hexapoda</taxon>
        <taxon>Insecta</taxon>
        <taxon>Pterygota</taxon>
        <taxon>Neoptera</taxon>
        <taxon>Endopterygota</taxon>
        <taxon>Hymenoptera</taxon>
        <taxon>Apocrita</taxon>
        <taxon>Aculeata</taxon>
        <taxon>Apoidea</taxon>
        <taxon>Anthophila</taxon>
        <taxon>Apidae</taxon>
        <taxon>Apis</taxon>
    </lineage>
</organism>
<feature type="transmembrane region" description="Helical" evidence="10">
    <location>
        <begin position="224"/>
        <end position="243"/>
    </location>
</feature>
<keyword evidence="9" id="KW-0807">Transducer</keyword>
<keyword evidence="4 10" id="KW-0812">Transmembrane</keyword>
<reference evidence="11" key="1">
    <citation type="submission" date="2021-01" db="UniProtKB">
        <authorList>
            <consortium name="EnsemblMetazoa"/>
        </authorList>
    </citation>
    <scope>IDENTIFICATION</scope>
    <source>
        <strain evidence="11">DH4</strain>
    </source>
</reference>
<name>A0A7M7H672_APIME</name>
<evidence type="ECO:0000313" key="12">
    <source>
        <dbReference type="Proteomes" id="UP000005203"/>
    </source>
</evidence>